<dbReference type="PANTHER" id="PTHR34700">
    <property type="entry name" value="POTASSIUM BINDING PROTEIN KBP"/>
    <property type="match status" value="1"/>
</dbReference>
<evidence type="ECO:0000259" key="1">
    <source>
        <dbReference type="PROSITE" id="PS51782"/>
    </source>
</evidence>
<gene>
    <name evidence="2" type="ORF">GGQ59_000003</name>
</gene>
<dbReference type="EMBL" id="JACHOB010000001">
    <property type="protein sequence ID" value="MBB4657503.1"/>
    <property type="molecule type" value="Genomic_DNA"/>
</dbReference>
<accession>A0A840HZQ5</accession>
<organism evidence="2 3">
    <name type="scientific">Parvularcula dongshanensis</name>
    <dbReference type="NCBI Taxonomy" id="1173995"/>
    <lineage>
        <taxon>Bacteria</taxon>
        <taxon>Pseudomonadati</taxon>
        <taxon>Pseudomonadota</taxon>
        <taxon>Alphaproteobacteria</taxon>
        <taxon>Parvularculales</taxon>
        <taxon>Parvularculaceae</taxon>
        <taxon>Parvularcula</taxon>
    </lineage>
</organism>
<dbReference type="Pfam" id="PF01476">
    <property type="entry name" value="LysM"/>
    <property type="match status" value="1"/>
</dbReference>
<dbReference type="PANTHER" id="PTHR34700:SF4">
    <property type="entry name" value="PHAGE-LIKE ELEMENT PBSX PROTEIN XKDP"/>
    <property type="match status" value="1"/>
</dbReference>
<evidence type="ECO:0000313" key="3">
    <source>
        <dbReference type="Proteomes" id="UP000563524"/>
    </source>
</evidence>
<name>A0A840HZQ5_9PROT</name>
<dbReference type="Proteomes" id="UP000563524">
    <property type="component" value="Unassembled WGS sequence"/>
</dbReference>
<dbReference type="CDD" id="cd00118">
    <property type="entry name" value="LysM"/>
    <property type="match status" value="1"/>
</dbReference>
<dbReference type="PROSITE" id="PS51782">
    <property type="entry name" value="LYSM"/>
    <property type="match status" value="1"/>
</dbReference>
<reference evidence="2 3" key="1">
    <citation type="submission" date="2020-08" db="EMBL/GenBank/DDBJ databases">
        <title>Genomic Encyclopedia of Type Strains, Phase IV (KMG-IV): sequencing the most valuable type-strain genomes for metagenomic binning, comparative biology and taxonomic classification.</title>
        <authorList>
            <person name="Goeker M."/>
        </authorList>
    </citation>
    <scope>NUCLEOTIDE SEQUENCE [LARGE SCALE GENOMIC DNA]</scope>
    <source>
        <strain evidence="2 3">DSM 102850</strain>
    </source>
</reference>
<keyword evidence="3" id="KW-1185">Reference proteome</keyword>
<dbReference type="InterPro" id="IPR036779">
    <property type="entry name" value="LysM_dom_sf"/>
</dbReference>
<sequence length="180" mass="19730">MLDGARANGLTIDTDEASAVFELKPNVMAPLTNQDIDTEKSFFGALLDKLPGAPRKPGPLSMTEVSEIAKLRWAEDSTYRPETLCNVAHELDAFASRLADSQRASSLGEGDDRRFYTVQQGDNLGAIAKAQYGDADLHRTLFLVNRALSLHPDEIFPGQELTIPSKEKIVEIEARSRKGS</sequence>
<protein>
    <submittedName>
        <fullName evidence="2">Nucleoid-associated protein YgaU</fullName>
    </submittedName>
</protein>
<feature type="domain" description="LysM" evidence="1">
    <location>
        <begin position="114"/>
        <end position="163"/>
    </location>
</feature>
<dbReference type="RefSeq" id="WP_183814666.1">
    <property type="nucleotide sequence ID" value="NZ_JACHOB010000001.1"/>
</dbReference>
<dbReference type="InterPro" id="IPR052196">
    <property type="entry name" value="Bact_Kbp"/>
</dbReference>
<dbReference type="AlphaFoldDB" id="A0A840HZQ5"/>
<dbReference type="InterPro" id="IPR018392">
    <property type="entry name" value="LysM"/>
</dbReference>
<evidence type="ECO:0000313" key="2">
    <source>
        <dbReference type="EMBL" id="MBB4657503.1"/>
    </source>
</evidence>
<dbReference type="SMART" id="SM00257">
    <property type="entry name" value="LysM"/>
    <property type="match status" value="1"/>
</dbReference>
<dbReference type="SUPFAM" id="SSF54106">
    <property type="entry name" value="LysM domain"/>
    <property type="match status" value="1"/>
</dbReference>
<comment type="caution">
    <text evidence="2">The sequence shown here is derived from an EMBL/GenBank/DDBJ whole genome shotgun (WGS) entry which is preliminary data.</text>
</comment>
<proteinExistence type="predicted"/>
<dbReference type="Gene3D" id="3.10.350.10">
    <property type="entry name" value="LysM domain"/>
    <property type="match status" value="1"/>
</dbReference>